<dbReference type="InterPro" id="IPR012292">
    <property type="entry name" value="Globin/Proto"/>
</dbReference>
<dbReference type="InterPro" id="IPR009050">
    <property type="entry name" value="Globin-like_sf"/>
</dbReference>
<dbReference type="GO" id="GO:0071500">
    <property type="term" value="P:cellular response to nitrosative stress"/>
    <property type="evidence" value="ECO:0007669"/>
    <property type="project" value="TreeGrafter"/>
</dbReference>
<evidence type="ECO:0000259" key="2">
    <source>
        <dbReference type="PROSITE" id="PS01033"/>
    </source>
</evidence>
<dbReference type="GO" id="GO:0020037">
    <property type="term" value="F:heme binding"/>
    <property type="evidence" value="ECO:0007669"/>
    <property type="project" value="InterPro"/>
</dbReference>
<sequence>MATTVPHKDPFIPPMEYKDLHVTFTPEEIHLIRSSWGGMKDDPSASERAIVQGTASAFFCQQFYENMLGEYPQLKVLFPSIKSQASSMAGILSLVISQLDNIPRVTDILISLGKRHSRIIGVEVQHYEIVGNALLKTLQDRAGPDFTLELENAWTKLYSFMANVMLQAGEDPPLPYPNVQQPQHQALYPALTSSSSISESSSSAPASTTQGPTSAPRSSAKGPTGATGNASVPNAAASEPVAAAPVDQGYNPGNSYFRTKGKKKKLGKNQDCSIM</sequence>
<dbReference type="SUPFAM" id="SSF46458">
    <property type="entry name" value="Globin-like"/>
    <property type="match status" value="1"/>
</dbReference>
<dbReference type="InterPro" id="IPR000971">
    <property type="entry name" value="Globin"/>
</dbReference>
<dbReference type="GO" id="GO:0008941">
    <property type="term" value="F:nitric oxide dioxygenase NAD(P)H activity"/>
    <property type="evidence" value="ECO:0007669"/>
    <property type="project" value="TreeGrafter"/>
</dbReference>
<feature type="compositionally biased region" description="Low complexity" evidence="1">
    <location>
        <begin position="229"/>
        <end position="246"/>
    </location>
</feature>
<dbReference type="GO" id="GO:0071949">
    <property type="term" value="F:FAD binding"/>
    <property type="evidence" value="ECO:0007669"/>
    <property type="project" value="TreeGrafter"/>
</dbReference>
<dbReference type="EMBL" id="HG937694">
    <property type="protein sequence ID" value="CDP38916.1"/>
    <property type="molecule type" value="Genomic_DNA"/>
</dbReference>
<evidence type="ECO:0000256" key="1">
    <source>
        <dbReference type="SAM" id="MobiDB-lite"/>
    </source>
</evidence>
<protein>
    <submittedName>
        <fullName evidence="3">ARAD1D45562p</fullName>
    </submittedName>
</protein>
<evidence type="ECO:0000313" key="3">
    <source>
        <dbReference type="EMBL" id="CDP38916.1"/>
    </source>
</evidence>
<reference evidence="3" key="2">
    <citation type="submission" date="2014-06" db="EMBL/GenBank/DDBJ databases">
        <title>The complete genome of Blastobotrys (Arxula) adeninivorans LS3 - a yeast of biotechnological interest.</title>
        <authorList>
            <person name="Kunze G."/>
            <person name="Gaillardin C."/>
            <person name="Czernicka M."/>
            <person name="Durrens P."/>
            <person name="Martin T."/>
            <person name="Boer E."/>
            <person name="Gabaldon T."/>
            <person name="Cruz J."/>
            <person name="Talla E."/>
            <person name="Marck C."/>
            <person name="Goffeau A."/>
            <person name="Barbe V."/>
            <person name="Baret P."/>
            <person name="Baronian K."/>
            <person name="Beier S."/>
            <person name="Bleykasten C."/>
            <person name="Bode R."/>
            <person name="Casaregola S."/>
            <person name="Despons L."/>
            <person name="Fairhead C."/>
            <person name="Giersberg M."/>
            <person name="Gierski P."/>
            <person name="Hahnel U."/>
            <person name="Hartmann A."/>
            <person name="Jankowska D."/>
            <person name="Jubin C."/>
            <person name="Jung P."/>
            <person name="Lafontaine I."/>
            <person name="Leh-Louis V."/>
            <person name="Lemaire M."/>
            <person name="Marcet-Houben M."/>
            <person name="Mascher M."/>
            <person name="Morel G."/>
            <person name="Richard G.-F."/>
            <person name="Riechen J."/>
            <person name="Sacerdot C."/>
            <person name="Sarkar A."/>
            <person name="Savel G."/>
            <person name="Schacherer J."/>
            <person name="Sherman D."/>
            <person name="Straub M.-L."/>
            <person name="Stein N."/>
            <person name="Thierry A."/>
            <person name="Trautwein-Schult A."/>
            <person name="Westhof E."/>
            <person name="Worch S."/>
            <person name="Dujon B."/>
            <person name="Souciet J.-L."/>
            <person name="Wincker P."/>
            <person name="Scholz U."/>
            <person name="Neuveglise N."/>
        </authorList>
    </citation>
    <scope>NUCLEOTIDE SEQUENCE</scope>
    <source>
        <strain evidence="3">LS3</strain>
    </source>
</reference>
<feature type="region of interest" description="Disordered" evidence="1">
    <location>
        <begin position="189"/>
        <end position="275"/>
    </location>
</feature>
<dbReference type="PANTHER" id="PTHR43396:SF6">
    <property type="entry name" value="ABL201WP"/>
    <property type="match status" value="1"/>
</dbReference>
<dbReference type="GO" id="GO:0046210">
    <property type="term" value="P:nitric oxide catabolic process"/>
    <property type="evidence" value="ECO:0007669"/>
    <property type="project" value="TreeGrafter"/>
</dbReference>
<dbReference type="Gene3D" id="1.10.490.10">
    <property type="entry name" value="Globins"/>
    <property type="match status" value="1"/>
</dbReference>
<feature type="domain" description="Globin" evidence="2">
    <location>
        <begin position="23"/>
        <end position="170"/>
    </location>
</feature>
<reference evidence="3" key="1">
    <citation type="submission" date="2014-02" db="EMBL/GenBank/DDBJ databases">
        <authorList>
            <person name="Genoscope - CEA"/>
        </authorList>
    </citation>
    <scope>NUCLEOTIDE SEQUENCE</scope>
    <source>
        <strain evidence="3">LS3</strain>
    </source>
</reference>
<accession>A0A060TIC9</accession>
<organism evidence="3">
    <name type="scientific">Blastobotrys adeninivorans</name>
    <name type="common">Yeast</name>
    <name type="synonym">Arxula adeninivorans</name>
    <dbReference type="NCBI Taxonomy" id="409370"/>
    <lineage>
        <taxon>Eukaryota</taxon>
        <taxon>Fungi</taxon>
        <taxon>Dikarya</taxon>
        <taxon>Ascomycota</taxon>
        <taxon>Saccharomycotina</taxon>
        <taxon>Dipodascomycetes</taxon>
        <taxon>Dipodascales</taxon>
        <taxon>Trichomonascaceae</taxon>
        <taxon>Blastobotrys</taxon>
    </lineage>
</organism>
<dbReference type="AlphaFoldDB" id="A0A060TIC9"/>
<gene>
    <name evidence="3" type="ORF">GNLVRS02_ARAD1D45562g</name>
</gene>
<name>A0A060TIC9_BLAAD</name>
<proteinExistence type="predicted"/>
<dbReference type="PROSITE" id="PS01033">
    <property type="entry name" value="GLOBIN"/>
    <property type="match status" value="1"/>
</dbReference>
<dbReference type="GO" id="GO:0019825">
    <property type="term" value="F:oxygen binding"/>
    <property type="evidence" value="ECO:0007669"/>
    <property type="project" value="InterPro"/>
</dbReference>
<feature type="compositionally biased region" description="Low complexity" evidence="1">
    <location>
        <begin position="189"/>
        <end position="216"/>
    </location>
</feature>
<dbReference type="Pfam" id="PF00042">
    <property type="entry name" value="Globin"/>
    <property type="match status" value="1"/>
</dbReference>
<dbReference type="PhylomeDB" id="A0A060TIC9"/>
<dbReference type="PANTHER" id="PTHR43396">
    <property type="entry name" value="FLAVOHEMOPROTEIN"/>
    <property type="match status" value="1"/>
</dbReference>